<proteinExistence type="predicted"/>
<dbReference type="EMBL" id="BLKU01000003">
    <property type="protein sequence ID" value="GFG65226.1"/>
    <property type="molecule type" value="Genomic_DNA"/>
</dbReference>
<dbReference type="EMBL" id="CP065047">
    <property type="protein sequence ID" value="QPI35753.1"/>
    <property type="molecule type" value="Genomic_DNA"/>
</dbReference>
<reference evidence="3" key="3">
    <citation type="submission" date="2020-11" db="EMBL/GenBank/DDBJ databases">
        <title>Intraspecies plasmid and genomic variation of Mycobacterium kubicae revealed by the complete genome sequences of two clinical isolates.</title>
        <authorList>
            <person name="Hendrix J.R."/>
            <person name="Epperson L.E."/>
            <person name="Honda J.R."/>
            <person name="Strong M."/>
        </authorList>
    </citation>
    <scope>NUCLEOTIDE SEQUENCE</scope>
    <source>
        <strain evidence="3">JCM 13573</strain>
    </source>
</reference>
<organism evidence="3 5">
    <name type="scientific">Mycobacterium kubicae</name>
    <dbReference type="NCBI Taxonomy" id="120959"/>
    <lineage>
        <taxon>Bacteria</taxon>
        <taxon>Bacillati</taxon>
        <taxon>Actinomycetota</taxon>
        <taxon>Actinomycetes</taxon>
        <taxon>Mycobacteriales</taxon>
        <taxon>Mycobacteriaceae</taxon>
        <taxon>Mycobacterium</taxon>
        <taxon>Mycobacterium simiae complex</taxon>
    </lineage>
</organism>
<name>A0AAX1J5N9_9MYCO</name>
<dbReference type="Proteomes" id="UP000465306">
    <property type="component" value="Unassembled WGS sequence"/>
</dbReference>
<evidence type="ECO:0000313" key="5">
    <source>
        <dbReference type="Proteomes" id="UP000663583"/>
    </source>
</evidence>
<feature type="compositionally biased region" description="Basic and acidic residues" evidence="1">
    <location>
        <begin position="204"/>
        <end position="229"/>
    </location>
</feature>
<dbReference type="KEGG" id="mku:I2456_14165"/>
<feature type="region of interest" description="Disordered" evidence="1">
    <location>
        <begin position="204"/>
        <end position="271"/>
    </location>
</feature>
<evidence type="ECO:0008006" key="6">
    <source>
        <dbReference type="Google" id="ProtNLM"/>
    </source>
</evidence>
<sequence>MADDELDQLYSAQPDEFTAQRTKLAAAAKKRGDADTAKRISGARKPTTAAWIVNRLALQHNDVKARLAELGDDLRAAHAAMDGDRIRDLSAEQHRLINELTRTALKDADVDNPSATLRDDVTGSLQAAIADPEVRERLGRLTKAERWSGFGGFGDAVPVAAPGRTQRRTDEPKSAPDRAPDQQAAAARRELEKLRAAVAAAERAKAEADSVLAERDAERAQARERRDEAIAALRQAERAATNAESSYEKARQASRAATKRVKEAKAQLKRG</sequence>
<evidence type="ECO:0000313" key="4">
    <source>
        <dbReference type="Proteomes" id="UP000465306"/>
    </source>
</evidence>
<keyword evidence="4" id="KW-1185">Reference proteome</keyword>
<evidence type="ECO:0000256" key="1">
    <source>
        <dbReference type="SAM" id="MobiDB-lite"/>
    </source>
</evidence>
<feature type="compositionally biased region" description="Basic and acidic residues" evidence="1">
    <location>
        <begin position="167"/>
        <end position="180"/>
    </location>
</feature>
<protein>
    <recommendedName>
        <fullName evidence="6">Transposase</fullName>
    </recommendedName>
</protein>
<evidence type="ECO:0000313" key="2">
    <source>
        <dbReference type="EMBL" id="GFG65226.1"/>
    </source>
</evidence>
<evidence type="ECO:0000313" key="3">
    <source>
        <dbReference type="EMBL" id="QPI35753.1"/>
    </source>
</evidence>
<feature type="region of interest" description="Disordered" evidence="1">
    <location>
        <begin position="152"/>
        <end position="189"/>
    </location>
</feature>
<gene>
    <name evidence="3" type="ORF">I2456_14165</name>
    <name evidence="2" type="ORF">MKUB_27160</name>
</gene>
<accession>A0AAX1J5N9</accession>
<feature type="compositionally biased region" description="Basic and acidic residues" evidence="1">
    <location>
        <begin position="260"/>
        <end position="271"/>
    </location>
</feature>
<dbReference type="RefSeq" id="WP_085074209.1">
    <property type="nucleotide sequence ID" value="NZ_BLKU01000003.1"/>
</dbReference>
<feature type="compositionally biased region" description="Low complexity" evidence="1">
    <location>
        <begin position="230"/>
        <end position="243"/>
    </location>
</feature>
<reference evidence="2 4" key="1">
    <citation type="journal article" date="2019" name="Emerg. Microbes Infect.">
        <title>Comprehensive subspecies identification of 175 nontuberculous mycobacteria species based on 7547 genomic profiles.</title>
        <authorList>
            <person name="Matsumoto Y."/>
            <person name="Kinjo T."/>
            <person name="Motooka D."/>
            <person name="Nabeya D."/>
            <person name="Jung N."/>
            <person name="Uechi K."/>
            <person name="Horii T."/>
            <person name="Iida T."/>
            <person name="Fujita J."/>
            <person name="Nakamura S."/>
        </authorList>
    </citation>
    <scope>NUCLEOTIDE SEQUENCE [LARGE SCALE GENOMIC DNA]</scope>
    <source>
        <strain evidence="2 4">JCM 13573</strain>
    </source>
</reference>
<reference evidence="2" key="2">
    <citation type="submission" date="2020-02" db="EMBL/GenBank/DDBJ databases">
        <authorList>
            <person name="Matsumoto Y."/>
            <person name="Kinjo T."/>
            <person name="Motooka D."/>
            <person name="Nabeya D."/>
            <person name="Jung N."/>
            <person name="Uechi K."/>
            <person name="Horii T."/>
            <person name="Iida T."/>
            <person name="Fujita J."/>
            <person name="Nakamura S."/>
        </authorList>
    </citation>
    <scope>NUCLEOTIDE SEQUENCE</scope>
    <source>
        <strain evidence="2">JCM 13573</strain>
    </source>
</reference>
<dbReference type="AlphaFoldDB" id="A0AAX1J5N9"/>
<dbReference type="Proteomes" id="UP000663583">
    <property type="component" value="Chromosome"/>
</dbReference>